<evidence type="ECO:0000313" key="1">
    <source>
        <dbReference type="EMBL" id="ANZ40980.1"/>
    </source>
</evidence>
<dbReference type="KEGG" id="led:BBK82_38355"/>
<keyword evidence="2" id="KW-1185">Reference proteome</keyword>
<organism evidence="1 2">
    <name type="scientific">Lentzea guizhouensis</name>
    <dbReference type="NCBI Taxonomy" id="1586287"/>
    <lineage>
        <taxon>Bacteria</taxon>
        <taxon>Bacillati</taxon>
        <taxon>Actinomycetota</taxon>
        <taxon>Actinomycetes</taxon>
        <taxon>Pseudonocardiales</taxon>
        <taxon>Pseudonocardiaceae</taxon>
        <taxon>Lentzea</taxon>
    </lineage>
</organism>
<gene>
    <name evidence="1" type="ORF">BBK82_38355</name>
</gene>
<accession>A0A1B2HTC2</accession>
<dbReference type="Proteomes" id="UP000093053">
    <property type="component" value="Chromosome"/>
</dbReference>
<dbReference type="AlphaFoldDB" id="A0A1B2HTC2"/>
<dbReference type="RefSeq" id="WP_065919317.1">
    <property type="nucleotide sequence ID" value="NZ_CP016793.1"/>
</dbReference>
<sequence>MPPSHSHAIASAAAAWIAVGIERPITCETAGTPASRATFASRPNGSANAIPSTTAIPTVSSASARIIRTTCRRPVPTRRSNANSRRR</sequence>
<proteinExistence type="predicted"/>
<protein>
    <submittedName>
        <fullName evidence="1">Uncharacterized protein</fullName>
    </submittedName>
</protein>
<evidence type="ECO:0000313" key="2">
    <source>
        <dbReference type="Proteomes" id="UP000093053"/>
    </source>
</evidence>
<name>A0A1B2HTC2_9PSEU</name>
<reference evidence="1 2" key="1">
    <citation type="submission" date="2016-07" db="EMBL/GenBank/DDBJ databases">
        <title>Complete genome sequence of the Lentzea guizhouensis DHS C013.</title>
        <authorList>
            <person name="Cao C."/>
        </authorList>
    </citation>
    <scope>NUCLEOTIDE SEQUENCE [LARGE SCALE GENOMIC DNA]</scope>
    <source>
        <strain evidence="1 2">DHS C013</strain>
    </source>
</reference>
<dbReference type="STRING" id="1586287.BBK82_38355"/>
<dbReference type="EMBL" id="CP016793">
    <property type="protein sequence ID" value="ANZ40980.1"/>
    <property type="molecule type" value="Genomic_DNA"/>
</dbReference>